<protein>
    <submittedName>
        <fullName evidence="3">Uncharacterized protein</fullName>
    </submittedName>
</protein>
<keyword evidence="4" id="KW-1185">Reference proteome</keyword>
<dbReference type="Proteomes" id="UP000001029">
    <property type="component" value="Chromosome"/>
</dbReference>
<keyword evidence="2" id="KW-1133">Transmembrane helix</keyword>
<dbReference type="STRING" id="445932.Emin_1239"/>
<organism evidence="3 4">
    <name type="scientific">Elusimicrobium minutum (strain Pei191)</name>
    <dbReference type="NCBI Taxonomy" id="445932"/>
    <lineage>
        <taxon>Bacteria</taxon>
        <taxon>Pseudomonadati</taxon>
        <taxon>Elusimicrobiota</taxon>
        <taxon>Elusimicrobia</taxon>
        <taxon>Elusimicrobiales</taxon>
        <taxon>Elusimicrobiaceae</taxon>
        <taxon>Elusimicrobium</taxon>
    </lineage>
</organism>
<dbReference type="InterPro" id="IPR013783">
    <property type="entry name" value="Ig-like_fold"/>
</dbReference>
<dbReference type="OrthoDB" id="9811945at2"/>
<feature type="region of interest" description="Disordered" evidence="1">
    <location>
        <begin position="60"/>
        <end position="100"/>
    </location>
</feature>
<reference evidence="3 4" key="1">
    <citation type="journal article" date="2009" name="Appl. Environ. Microbiol.">
        <title>Genomic analysis of 'Elusimicrobium minutum,' the first cultivated representative of the phylum 'Elusimicrobia' (formerly termite group 1).</title>
        <authorList>
            <person name="Herlemann D.P.R."/>
            <person name="Geissinger O."/>
            <person name="Ikeda-Ohtsubo W."/>
            <person name="Kunin V."/>
            <person name="Sun H."/>
            <person name="Lapidus A."/>
            <person name="Hugenholtz P."/>
            <person name="Brune A."/>
        </authorList>
    </citation>
    <scope>NUCLEOTIDE SEQUENCE [LARGE SCALE GENOMIC DNA]</scope>
    <source>
        <strain evidence="3 4">Pei191</strain>
    </source>
</reference>
<feature type="transmembrane region" description="Helical" evidence="2">
    <location>
        <begin position="21"/>
        <end position="41"/>
    </location>
</feature>
<gene>
    <name evidence="3" type="ordered locus">Emin_1239</name>
</gene>
<dbReference type="KEGG" id="emi:Emin_1239"/>
<evidence type="ECO:0000256" key="1">
    <source>
        <dbReference type="SAM" id="MobiDB-lite"/>
    </source>
</evidence>
<evidence type="ECO:0000313" key="4">
    <source>
        <dbReference type="Proteomes" id="UP000001029"/>
    </source>
</evidence>
<dbReference type="AlphaFoldDB" id="B2KE43"/>
<dbReference type="HOGENOM" id="CLU_1324679_0_0_0"/>
<feature type="compositionally biased region" description="Pro residues" evidence="1">
    <location>
        <begin position="91"/>
        <end position="100"/>
    </location>
</feature>
<sequence>MTDELDLEPKLESNTKKSKDFWLFLIFVDIIALVFFGFMIYQSLSEKFNTPAQAKEAVQIKDTVVSEQPKPEDKKAPQETTPKPQPKEEPAPAPGAVPVEQPPVSPLPSVVQAAMPELEKKQSVIVEPTKGKTRKVTFKYFGDAKSVKIVSGFTMTKPQDLKKIGGVWQGSFIIYPGEYKYLFIVDGTQTLDPHAPEKDGRSFIKID</sequence>
<evidence type="ECO:0000313" key="3">
    <source>
        <dbReference type="EMBL" id="ACC98789.1"/>
    </source>
</evidence>
<dbReference type="EMBL" id="CP001055">
    <property type="protein sequence ID" value="ACC98789.1"/>
    <property type="molecule type" value="Genomic_DNA"/>
</dbReference>
<keyword evidence="2" id="KW-0812">Transmembrane</keyword>
<dbReference type="Gene3D" id="2.60.40.10">
    <property type="entry name" value="Immunoglobulins"/>
    <property type="match status" value="1"/>
</dbReference>
<name>B2KE43_ELUMP</name>
<proteinExistence type="predicted"/>
<dbReference type="RefSeq" id="WP_012415404.1">
    <property type="nucleotide sequence ID" value="NC_010644.1"/>
</dbReference>
<keyword evidence="2" id="KW-0472">Membrane</keyword>
<dbReference type="SUPFAM" id="SSF81296">
    <property type="entry name" value="E set domains"/>
    <property type="match status" value="1"/>
</dbReference>
<dbReference type="InterPro" id="IPR014756">
    <property type="entry name" value="Ig_E-set"/>
</dbReference>
<accession>B2KE43</accession>
<evidence type="ECO:0000256" key="2">
    <source>
        <dbReference type="SAM" id="Phobius"/>
    </source>
</evidence>